<keyword evidence="1 2" id="KW-0963">Cytoplasm</keyword>
<dbReference type="GO" id="GO:0043743">
    <property type="term" value="F:LPPG:FO 2-phospho-L-lactate transferase activity"/>
    <property type="evidence" value="ECO:0007669"/>
    <property type="project" value="InterPro"/>
</dbReference>
<reference evidence="4" key="1">
    <citation type="submission" date="2017-09" db="EMBL/GenBank/DDBJ databases">
        <title>Depth-based differentiation of microbial function through sediment-hosted aquifers and enrichment of novel symbionts in the deep terrestrial subsurface.</title>
        <authorList>
            <person name="Probst A.J."/>
            <person name="Ladd B."/>
            <person name="Jarett J.K."/>
            <person name="Geller-Mcgrath D.E."/>
            <person name="Sieber C.M.K."/>
            <person name="Emerson J.B."/>
            <person name="Anantharaman K."/>
            <person name="Thomas B.C."/>
            <person name="Malmstrom R."/>
            <person name="Stieglmeier M."/>
            <person name="Klingl A."/>
            <person name="Woyke T."/>
            <person name="Ryan C.M."/>
            <person name="Banfield J.F."/>
        </authorList>
    </citation>
    <scope>NUCLEOTIDE SEQUENCE [LARGE SCALE GENOMIC DNA]</scope>
</reference>
<gene>
    <name evidence="3" type="ORF">COU81_01150</name>
</gene>
<comment type="caution">
    <text evidence="3">The sequence shown here is derived from an EMBL/GenBank/DDBJ whole genome shotgun (WGS) entry which is preliminary data.</text>
</comment>
<dbReference type="AlphaFoldDB" id="A0A2M8KEQ2"/>
<dbReference type="Proteomes" id="UP000231450">
    <property type="component" value="Unassembled WGS sequence"/>
</dbReference>
<evidence type="ECO:0000256" key="1">
    <source>
        <dbReference type="ARBA" id="ARBA00022490"/>
    </source>
</evidence>
<protein>
    <recommendedName>
        <fullName evidence="2">Putative gluconeogenesis factor</fullName>
    </recommendedName>
</protein>
<dbReference type="HAMAP" id="MF_00973">
    <property type="entry name" value="Gluconeogen_factor"/>
    <property type="match status" value="1"/>
</dbReference>
<dbReference type="GO" id="GO:0005737">
    <property type="term" value="C:cytoplasm"/>
    <property type="evidence" value="ECO:0007669"/>
    <property type="project" value="UniProtKB-SubCell"/>
</dbReference>
<dbReference type="InterPro" id="IPR038136">
    <property type="entry name" value="CofD-like_dom_sf"/>
</dbReference>
<proteinExistence type="inferred from homology"/>
<dbReference type="InterPro" id="IPR010119">
    <property type="entry name" value="Gluconeogen_factor"/>
</dbReference>
<dbReference type="CDD" id="cd07187">
    <property type="entry name" value="YvcK_like"/>
    <property type="match status" value="1"/>
</dbReference>
<sequence length="333" mass="36651">MLGSFIKNYLEIPPKGIKIVCLGGGVGTSQVLKGLRKYNFDLTSIVSMADDGGSAGRLRRAFSVPPPGDIVNCLAALSDEESILKQLLLYRFAGKRYGKDTDLGGQKLGNLIFVALSDIFKGDLNKALEEFSKIISSHGKVLPATTGDVNIWAVTKAGKKVFGEEKIDLGKYNGSKELSHVHLEPKNPKAYTHSMEAVKKADVIIAGPGDLFTTVLPVLIVPQIRQSLVKSSARKIFIVNVANKPFETTNYNVSDYLQALKNHLGSDIFDTIVVNNNNKPKLSGRFNYSYVSYVEGQLRAYSEKIITDNLIDENYPIYHDSEKLAKLIRKLIV</sequence>
<dbReference type="Gene3D" id="3.40.50.10680">
    <property type="entry name" value="CofD-like domains"/>
    <property type="match status" value="1"/>
</dbReference>
<comment type="subcellular location">
    <subcellularLocation>
        <location evidence="2">Cytoplasm</location>
    </subcellularLocation>
</comment>
<dbReference type="PANTHER" id="PTHR30135">
    <property type="entry name" value="UNCHARACTERIZED PROTEIN YVCK-RELATED"/>
    <property type="match status" value="1"/>
</dbReference>
<dbReference type="SUPFAM" id="SSF142338">
    <property type="entry name" value="CofD-like"/>
    <property type="match status" value="1"/>
</dbReference>
<dbReference type="InterPro" id="IPR002882">
    <property type="entry name" value="CofD"/>
</dbReference>
<organism evidence="3 4">
    <name type="scientific">Candidatus Portnoybacteria bacterium CG10_big_fil_rev_8_21_14_0_10_36_7</name>
    <dbReference type="NCBI Taxonomy" id="1974812"/>
    <lineage>
        <taxon>Bacteria</taxon>
        <taxon>Candidatus Portnoyibacteriota</taxon>
    </lineage>
</organism>
<dbReference type="GO" id="GO:0008360">
    <property type="term" value="P:regulation of cell shape"/>
    <property type="evidence" value="ECO:0007669"/>
    <property type="project" value="UniProtKB-UniRule"/>
</dbReference>
<comment type="function">
    <text evidence="2">Required for morphogenesis under gluconeogenic growth conditions.</text>
</comment>
<dbReference type="PANTHER" id="PTHR30135:SF3">
    <property type="entry name" value="GLUCONEOGENESIS FACTOR-RELATED"/>
    <property type="match status" value="1"/>
</dbReference>
<evidence type="ECO:0000256" key="2">
    <source>
        <dbReference type="HAMAP-Rule" id="MF_00973"/>
    </source>
</evidence>
<name>A0A2M8KEQ2_9BACT</name>
<dbReference type="Pfam" id="PF01933">
    <property type="entry name" value="CofD"/>
    <property type="match status" value="1"/>
</dbReference>
<dbReference type="EMBL" id="PFDW01000024">
    <property type="protein sequence ID" value="PJE58363.1"/>
    <property type="molecule type" value="Genomic_DNA"/>
</dbReference>
<comment type="similarity">
    <text evidence="2">Belongs to the gluconeogenesis factor family.</text>
</comment>
<evidence type="ECO:0000313" key="4">
    <source>
        <dbReference type="Proteomes" id="UP000231450"/>
    </source>
</evidence>
<accession>A0A2M8KEQ2</accession>
<evidence type="ECO:0000313" key="3">
    <source>
        <dbReference type="EMBL" id="PJE58363.1"/>
    </source>
</evidence>
<dbReference type="NCBIfam" id="TIGR01826">
    <property type="entry name" value="CofD_related"/>
    <property type="match status" value="1"/>
</dbReference>